<reference evidence="2" key="1">
    <citation type="submission" date="2017-12" db="EMBL/GenBank/DDBJ databases">
        <title>FDA dAtabase for Regulatory Grade micrObial Sequences (FDA-ARGOS): Supporting development and validation of Infectious Disease Dx tests.</title>
        <authorList>
            <person name="Hoffmann M."/>
            <person name="Allard M."/>
            <person name="Evans P."/>
            <person name="Brown E."/>
            <person name="Tallon L."/>
            <person name="Sadzewicz L."/>
            <person name="Sengamalay N."/>
            <person name="Ott S."/>
            <person name="Godinez A."/>
            <person name="Nagaraj S."/>
            <person name="Vavikolanu K."/>
            <person name="Aluvathingal J."/>
            <person name="Nadendla S."/>
            <person name="Sichtig H."/>
        </authorList>
    </citation>
    <scope>NUCLEOTIDE SEQUENCE [LARGE SCALE GENOMIC DNA]</scope>
    <source>
        <strain evidence="2">FDAARGOS_129</strain>
    </source>
</reference>
<gene>
    <name evidence="1" type="ORF">AL533_03690</name>
</gene>
<dbReference type="AlphaFoldDB" id="A0A2L1VEB8"/>
<name>A0A2L1VEB8_ACINO</name>
<evidence type="ECO:0000313" key="2">
    <source>
        <dbReference type="Proteomes" id="UP000237921"/>
    </source>
</evidence>
<dbReference type="Proteomes" id="UP000237921">
    <property type="component" value="Chromosome"/>
</dbReference>
<sequence>MSKKYQELAQKIQEARIIGKKAADAVEDKGTCNLDKVVIYGLPKVRETSLNNAGINCYKHWSHTGAFVLSGSFGMGDKNTAGVEAMSAHLKSLGVDCYIHWQMD</sequence>
<dbReference type="EMBL" id="CP014019">
    <property type="protein sequence ID" value="AVF43553.1"/>
    <property type="molecule type" value="Genomic_DNA"/>
</dbReference>
<dbReference type="RefSeq" id="WP_104918680.1">
    <property type="nucleotide sequence ID" value="NZ_CP014019.1"/>
</dbReference>
<organism evidence="1 2">
    <name type="scientific">Acinetobacter nosocomialis</name>
    <dbReference type="NCBI Taxonomy" id="106654"/>
    <lineage>
        <taxon>Bacteria</taxon>
        <taxon>Pseudomonadati</taxon>
        <taxon>Pseudomonadota</taxon>
        <taxon>Gammaproteobacteria</taxon>
        <taxon>Moraxellales</taxon>
        <taxon>Moraxellaceae</taxon>
        <taxon>Acinetobacter</taxon>
        <taxon>Acinetobacter calcoaceticus/baumannii complex</taxon>
    </lineage>
</organism>
<protein>
    <submittedName>
        <fullName evidence="1">Uncharacterized protein</fullName>
    </submittedName>
</protein>
<evidence type="ECO:0000313" key="1">
    <source>
        <dbReference type="EMBL" id="AVF43553.1"/>
    </source>
</evidence>
<proteinExistence type="predicted"/>
<accession>A0A2L1VEB8</accession>